<dbReference type="EMBL" id="JACOGK010000012">
    <property type="protein sequence ID" value="MBC3536698.1"/>
    <property type="molecule type" value="Genomic_DNA"/>
</dbReference>
<sequence>MRKKYSTLTMLVLASLFSMSISGPPALAETTAGITMGTVDSADTAKVKVVKTLQPGDDIPDLLYGTTYTKQTSYNALTISGLTENNPLGTFTAGGYLDAEATGSGTAATGANNNTVTITNTAMLNESEAGTYDENAGKVTEVEYSSIYGGYVTGSTQDTPLSANGNTVTIIRDDRKNDVFMDSVVGGYTAAGEASGNTAKLTGVYIPEDEEGNYGYNNIFAGYNDDTFVAGGQTKSGNAHDNTVTLTNADADTVYGGQTSSGNAYNNYVTIKEEVSDEEASDAAPYADTVYGGQTSSGNAYNNYVTIQKEVSGKGTSGAFGDISTVYGGQTDSGNAYDNHVTLTNADAGTVYGGAVAYGAITDSSDNSEVTLNASAETDFETVTVKVEDLLGASLVNVAGGTPSTGSGSTVTGPVSLHADHNEVTLKSSSVNGNVYGGSVTYRTTEYEDTTNESYDTMTVNVADLLAGNLVQNNSLSEDYMTLEVGSLTDEGSSAESAGTSTALPQLDVSANNNTVSVENPTINVESAMVSVENLTASQLIPIDYPTIYGGYVSLTIDDSESSSTSGIPTSNQVAALANTALAANTAATTLDTAAGANSNTVTIKQTTVLDDTSNSYNLGQGFIVFGGYVEVNGTVSAPLSASRNQVTLTHTPQTEGEEIAPGLYRTVTGGYTTYGDANANKVSLAGQALPIQNGSSPNLLVSGNVIGGMTEEGSANANNVTISVAETKGLVAGGFAVGAPLLTGNALALTKDDAGMLTDVTINAAVSADYNTVSVTSANTAGVYGGLLDEDTDAIIDFGNYNQSNIAVMDTSLQTSLLAEAADADEDESTEVDMTAYLTQRTNNNTVSIGGASSISGNIGGGLVNSTGLAGLSRFSILEEVIPDNSIPTTSAVAITQQANTNTVQLQPSVTVTGNVYGGAAAGTMLMGPVGGPDVENSYSQQADSNHVGAEKAAITGSIYGGTVGAISTVQVAAEEDEDEEQVRVSSYALTAAQDTDFLGTSMVSEENTTAAEAEWKSTSTMAAEADDNTVQLTAGAVENVSIDLSELTKSSSETITHGGNVYGGKVETYLTTTEMPSLISVSPFPKVEGSTTVTSSADRNQVLLEQGAAAAGSIYGGLVDAVAYSSSNSSIISNAAYSLNASMLTATDTYYDEALSEKVNLSASQNTVQLSQSTVGSTLSAVNNVFNTYLSVAGDVYGGSVHFNTGNSYIVTDNSTISMAAVQVQTTPTIHITGSSDTVLNVDVKANQVSLDQTTLPGGQVYGGFMGNAISDVRVPLEEETTEMNALTADQATGNTELLNTSLASSGPFSPSAVDSTVAETNSLTGSVSDNSVWLKNSTVAGKSFSSEDLSAQGVDVDSSVSAIVYGGNVYGGFANFDTSGILGSSISPTNSPYVVETATKDETEQEIDEIEEFAATDSSSLLDVQLVSVAGAEAVDQANDTASEAKGSSDTTITLDASRNHVTLLQSAATSVTVPLAESITLSDGSSTIDSIRRGGSVYGGYANINVSQGIYALGSSVQSTIGYTETATANDNQVYLEDSTAGLVLGGYAQSQNEVYLPSAAALEEVTLPEKITVTTRAEANGNQVVLRDSKVESSVLGGCALSVVNLAANSGTTSFSDLLQTSSSATANQNQVSLSGTTAGHSIAGGMTALGSAVENKVTLQQGSKAGAVIGGFVMYRGQADNNSVLLSDSEATTVYGGTAGLNDNASALQQLGTDLIFSEGVTFGLSTSTLAQLLPENANLTASQNTVTISGGTVGSVWGGYAQDVEFSLPTYTEEDGEEEVADEIESNVESLAPNDANANQISISIKSGPASDNIVNIYGGTITGTITGGQSDSGAADNNIVNIYGGTLDKSVSLYGGVSSTESKDNTLNLYTKGNTVTNLGNFQTMNFYVPADAVAEDTMLTVTGTTDVDGAAVQAAVEDSVKLEKGQHIHLIVKEPASQTENTGVMKLMSVDTTNDLTEITSLSMMPDKDIVMNSGFIQNKVEIHRIDDNTIVLEIPEDDVPTINTDTKLFSEYRASAMNLVNNSSDFAASDAYDGALTAWNFDTAIKGDFTPYLVMGGHDLRADTGSYIDTQGLNANLGFVKRVYQKGYTDTLMPFLEYGNGNYTSHLDDGARGDGDQHYVGAGLLARRDLQSGFHYEALIHAGQMKGDFHGLVRNHLVSYDTSAPYISAMVGAGKIVKKDTTSIDYYGKVFWTHLGSDSVQMHSDLGTSQYNFDSINSYRTRLGFRWTKDVSPTTSYYAGLAWNYEFGGDAQVRYGTFETPTASVKGSSGLLELGWQSKIDKDHDWGADVRVTGWAGVQRGVTYSATVSRAF</sequence>
<feature type="chain" id="PRO_5046578684" evidence="1">
    <location>
        <begin position="29"/>
        <end position="2322"/>
    </location>
</feature>
<dbReference type="InterPro" id="IPR036709">
    <property type="entry name" value="Autotransporte_beta_dom_sf"/>
</dbReference>
<comment type="caution">
    <text evidence="2">The sequence shown here is derived from an EMBL/GenBank/DDBJ whole genome shotgun (WGS) entry which is preliminary data.</text>
</comment>
<dbReference type="RefSeq" id="WP_186502853.1">
    <property type="nucleotide sequence ID" value="NZ_JACOGK010000012.1"/>
</dbReference>
<organism evidence="2 3">
    <name type="scientific">Megasphaera hominis</name>
    <dbReference type="NCBI Taxonomy" id="159836"/>
    <lineage>
        <taxon>Bacteria</taxon>
        <taxon>Bacillati</taxon>
        <taxon>Bacillota</taxon>
        <taxon>Negativicutes</taxon>
        <taxon>Veillonellales</taxon>
        <taxon>Veillonellaceae</taxon>
        <taxon>Megasphaera</taxon>
    </lineage>
</organism>
<proteinExistence type="predicted"/>
<gene>
    <name evidence="2" type="ORF">H8J70_05475</name>
</gene>
<keyword evidence="3" id="KW-1185">Reference proteome</keyword>
<name>A0ABR6VHR4_9FIRM</name>
<dbReference type="Proteomes" id="UP000606870">
    <property type="component" value="Unassembled WGS sequence"/>
</dbReference>
<dbReference type="SUPFAM" id="SSF103515">
    <property type="entry name" value="Autotransporter"/>
    <property type="match status" value="1"/>
</dbReference>
<evidence type="ECO:0000313" key="3">
    <source>
        <dbReference type="Proteomes" id="UP000606870"/>
    </source>
</evidence>
<feature type="signal peptide" evidence="1">
    <location>
        <begin position="1"/>
        <end position="28"/>
    </location>
</feature>
<protein>
    <submittedName>
        <fullName evidence="2">Autotransporter outer membrane beta-barrel domain-containing protein</fullName>
    </submittedName>
</protein>
<keyword evidence="1" id="KW-0732">Signal</keyword>
<reference evidence="2 3" key="1">
    <citation type="submission" date="2020-08" db="EMBL/GenBank/DDBJ databases">
        <authorList>
            <person name="Liu C."/>
            <person name="Sun Q."/>
        </authorList>
    </citation>
    <scope>NUCLEOTIDE SEQUENCE [LARGE SCALE GENOMIC DNA]</scope>
    <source>
        <strain evidence="2 3">NSJ-59</strain>
    </source>
</reference>
<evidence type="ECO:0000256" key="1">
    <source>
        <dbReference type="SAM" id="SignalP"/>
    </source>
</evidence>
<accession>A0ABR6VHR4</accession>
<evidence type="ECO:0000313" key="2">
    <source>
        <dbReference type="EMBL" id="MBC3536698.1"/>
    </source>
</evidence>